<name>A0ABW2KRI2_9PROT</name>
<dbReference type="RefSeq" id="WP_377357118.1">
    <property type="nucleotide sequence ID" value="NZ_JBHTCM010000006.1"/>
</dbReference>
<dbReference type="InterPro" id="IPR003661">
    <property type="entry name" value="HisK_dim/P_dom"/>
</dbReference>
<dbReference type="SMART" id="SM00387">
    <property type="entry name" value="HATPase_c"/>
    <property type="match status" value="1"/>
</dbReference>
<comment type="catalytic activity">
    <reaction evidence="1">
        <text>ATP + protein L-histidine = ADP + protein N-phospho-L-histidine.</text>
        <dbReference type="EC" id="2.7.13.3"/>
    </reaction>
</comment>
<accession>A0ABW2KRI2</accession>
<feature type="domain" description="PAC" evidence="8">
    <location>
        <begin position="406"/>
        <end position="462"/>
    </location>
</feature>
<keyword evidence="9" id="KW-0067">ATP-binding</keyword>
<dbReference type="CDD" id="cd12914">
    <property type="entry name" value="PDC1_DGC_like"/>
    <property type="match status" value="1"/>
</dbReference>
<dbReference type="InterPro" id="IPR000014">
    <property type="entry name" value="PAS"/>
</dbReference>
<dbReference type="InterPro" id="IPR004358">
    <property type="entry name" value="Sig_transdc_His_kin-like_C"/>
</dbReference>
<evidence type="ECO:0000256" key="5">
    <source>
        <dbReference type="SAM" id="Phobius"/>
    </source>
</evidence>
<feature type="domain" description="Response regulatory" evidence="7">
    <location>
        <begin position="708"/>
        <end position="833"/>
    </location>
</feature>
<dbReference type="InterPro" id="IPR036890">
    <property type="entry name" value="HATPase_C_sf"/>
</dbReference>
<sequence length="843" mass="91452">MKYFRWLVPATIVVPLLMLAAIVALNRVEVRREAEAGLLRDVDVLYEHALKVFETQELLLSEMVRRAETRRNRQDMSWDRIAQEQSLHDWMAGMVARYAQLDSLALFDADGRARLSSRMFPVTGVAIADRGYFQQLRQGGALAVSETMPSRMTGRPHFNLAHRLERPDGGFDGLALASIRPDYFLEFWHSAVSLPGTTVALVRLDGAVLARWPDAAGSTDRFAADDPLLKQIDGASRGLIPQATMEDGVERLIAFRRLGRYPLVVLAGRTPWDIYAPWRRSAAVEASVGLMAMLLLLPLALLARRSTRRERGAMASLRHEAARRASTEEALRQSEARYRGYFTNTGDLQVVLAVRPDGRFEVEDVNPAFETAVGLELADLRGRGLDALEQSGHGPLRRDWCRRCIETGERQVYQESSAAAEGERDYEVLLVPLRDDAGAITRILGSARDVTERRQAQERLFQAQKLETVGQLTGGVAHDFNNLLTAIVNNLELARRDPAGGAGRLEGALKAARAGAELVRRLLAFARMQPLEPQPTDPGRLLHDILPLLRRAVGERVEVCVEAGGRLPPILVDPVQLENALLNLAVNARDAMPEGGRLAIRAAPGAAEDGTPQVVLTVADTGTGMTPEVARRMFEPFFTTKPPGKGTGLGLASLYGFVRQSGGQVRVETAPGRGTVFHLSFPARPGLSVAAQPAEPPAPATGGAWGARVLLVEDEALVRLSTVALLRDLGYRVVDCASAEAALERLAGGADGREAGMAGAGEDGEFDLLLTDIGLPGMDGRALAARAAELRPGMAVVLMTGYDRTGGETGGRWTHLDKPFAPQHLAETLARVLAGRRPLAQAG</sequence>
<keyword evidence="3 4" id="KW-0597">Phosphoprotein</keyword>
<dbReference type="InterPro" id="IPR054327">
    <property type="entry name" value="His-kinase-like_sensor"/>
</dbReference>
<dbReference type="Pfam" id="PF00072">
    <property type="entry name" value="Response_reg"/>
    <property type="match status" value="1"/>
</dbReference>
<dbReference type="InterPro" id="IPR035965">
    <property type="entry name" value="PAS-like_dom_sf"/>
</dbReference>
<dbReference type="InterPro" id="IPR036097">
    <property type="entry name" value="HisK_dim/P_sf"/>
</dbReference>
<dbReference type="Gene3D" id="3.30.450.20">
    <property type="entry name" value="PAS domain"/>
    <property type="match status" value="3"/>
</dbReference>
<keyword evidence="5" id="KW-0812">Transmembrane</keyword>
<dbReference type="InterPro" id="IPR011006">
    <property type="entry name" value="CheY-like_superfamily"/>
</dbReference>
<dbReference type="PANTHER" id="PTHR43065:SF42">
    <property type="entry name" value="TWO-COMPONENT SENSOR PPRA"/>
    <property type="match status" value="1"/>
</dbReference>
<dbReference type="EMBL" id="JBHTCM010000006">
    <property type="protein sequence ID" value="MFC7332609.1"/>
    <property type="molecule type" value="Genomic_DNA"/>
</dbReference>
<dbReference type="PROSITE" id="PS50113">
    <property type="entry name" value="PAC"/>
    <property type="match status" value="1"/>
</dbReference>
<dbReference type="GO" id="GO:0005524">
    <property type="term" value="F:ATP binding"/>
    <property type="evidence" value="ECO:0007669"/>
    <property type="project" value="UniProtKB-KW"/>
</dbReference>
<gene>
    <name evidence="9" type="ORF">ACFQPS_05490</name>
</gene>
<dbReference type="Pfam" id="PF02518">
    <property type="entry name" value="HATPase_c"/>
    <property type="match status" value="1"/>
</dbReference>
<evidence type="ECO:0000259" key="8">
    <source>
        <dbReference type="PROSITE" id="PS50113"/>
    </source>
</evidence>
<feature type="transmembrane region" description="Helical" evidence="5">
    <location>
        <begin position="6"/>
        <end position="25"/>
    </location>
</feature>
<dbReference type="Pfam" id="PF08448">
    <property type="entry name" value="PAS_4"/>
    <property type="match status" value="1"/>
</dbReference>
<keyword evidence="10" id="KW-1185">Reference proteome</keyword>
<dbReference type="InterPro" id="IPR005467">
    <property type="entry name" value="His_kinase_dom"/>
</dbReference>
<dbReference type="InterPro" id="IPR001789">
    <property type="entry name" value="Sig_transdc_resp-reg_receiver"/>
</dbReference>
<dbReference type="PROSITE" id="PS50109">
    <property type="entry name" value="HIS_KIN"/>
    <property type="match status" value="1"/>
</dbReference>
<dbReference type="InterPro" id="IPR000700">
    <property type="entry name" value="PAS-assoc_C"/>
</dbReference>
<keyword evidence="5" id="KW-1133">Transmembrane helix</keyword>
<evidence type="ECO:0000256" key="2">
    <source>
        <dbReference type="ARBA" id="ARBA00012438"/>
    </source>
</evidence>
<dbReference type="SMART" id="SM00448">
    <property type="entry name" value="REC"/>
    <property type="match status" value="1"/>
</dbReference>
<evidence type="ECO:0000259" key="7">
    <source>
        <dbReference type="PROSITE" id="PS50110"/>
    </source>
</evidence>
<feature type="modified residue" description="4-aspartylphosphate" evidence="4">
    <location>
        <position position="772"/>
    </location>
</feature>
<dbReference type="InterPro" id="IPR013656">
    <property type="entry name" value="PAS_4"/>
</dbReference>
<dbReference type="Pfam" id="PF22588">
    <property type="entry name" value="dCache_1_like"/>
    <property type="match status" value="1"/>
</dbReference>
<dbReference type="SMART" id="SM00388">
    <property type="entry name" value="HisKA"/>
    <property type="match status" value="1"/>
</dbReference>
<evidence type="ECO:0000313" key="9">
    <source>
        <dbReference type="EMBL" id="MFC7332609.1"/>
    </source>
</evidence>
<feature type="transmembrane region" description="Helical" evidence="5">
    <location>
        <begin position="282"/>
        <end position="303"/>
    </location>
</feature>
<comment type="caution">
    <text evidence="9">The sequence shown here is derived from an EMBL/GenBank/DDBJ whole genome shotgun (WGS) entry which is preliminary data.</text>
</comment>
<dbReference type="NCBIfam" id="TIGR00229">
    <property type="entry name" value="sensory_box"/>
    <property type="match status" value="1"/>
</dbReference>
<evidence type="ECO:0000256" key="1">
    <source>
        <dbReference type="ARBA" id="ARBA00000085"/>
    </source>
</evidence>
<evidence type="ECO:0000256" key="3">
    <source>
        <dbReference type="ARBA" id="ARBA00022553"/>
    </source>
</evidence>
<dbReference type="PANTHER" id="PTHR43065">
    <property type="entry name" value="SENSOR HISTIDINE KINASE"/>
    <property type="match status" value="1"/>
</dbReference>
<dbReference type="SUPFAM" id="SSF47384">
    <property type="entry name" value="Homodimeric domain of signal transducing histidine kinase"/>
    <property type="match status" value="1"/>
</dbReference>
<dbReference type="EC" id="2.7.13.3" evidence="2"/>
<dbReference type="SUPFAM" id="SSF55874">
    <property type="entry name" value="ATPase domain of HSP90 chaperone/DNA topoisomerase II/histidine kinase"/>
    <property type="match status" value="1"/>
</dbReference>
<dbReference type="Gene3D" id="1.10.287.130">
    <property type="match status" value="1"/>
</dbReference>
<dbReference type="Gene3D" id="3.30.565.10">
    <property type="entry name" value="Histidine kinase-like ATPase, C-terminal domain"/>
    <property type="match status" value="1"/>
</dbReference>
<dbReference type="Gene3D" id="3.40.50.2300">
    <property type="match status" value="1"/>
</dbReference>
<keyword evidence="9" id="KW-0547">Nucleotide-binding</keyword>
<evidence type="ECO:0000259" key="6">
    <source>
        <dbReference type="PROSITE" id="PS50109"/>
    </source>
</evidence>
<evidence type="ECO:0000256" key="4">
    <source>
        <dbReference type="PROSITE-ProRule" id="PRU00169"/>
    </source>
</evidence>
<dbReference type="CDD" id="cd00082">
    <property type="entry name" value="HisKA"/>
    <property type="match status" value="1"/>
</dbReference>
<feature type="domain" description="Histidine kinase" evidence="6">
    <location>
        <begin position="475"/>
        <end position="685"/>
    </location>
</feature>
<dbReference type="SUPFAM" id="SSF55785">
    <property type="entry name" value="PYP-like sensor domain (PAS domain)"/>
    <property type="match status" value="1"/>
</dbReference>
<dbReference type="CDD" id="cd12915">
    <property type="entry name" value="PDC2_DGC_like"/>
    <property type="match status" value="1"/>
</dbReference>
<dbReference type="Proteomes" id="UP001596456">
    <property type="component" value="Unassembled WGS sequence"/>
</dbReference>
<protein>
    <recommendedName>
        <fullName evidence="2">histidine kinase</fullName>
        <ecNumber evidence="2">2.7.13.3</ecNumber>
    </recommendedName>
</protein>
<evidence type="ECO:0000313" key="10">
    <source>
        <dbReference type="Proteomes" id="UP001596456"/>
    </source>
</evidence>
<organism evidence="9 10">
    <name type="scientific">Rhodocista pekingensis</name>
    <dbReference type="NCBI Taxonomy" id="201185"/>
    <lineage>
        <taxon>Bacteria</taxon>
        <taxon>Pseudomonadati</taxon>
        <taxon>Pseudomonadota</taxon>
        <taxon>Alphaproteobacteria</taxon>
        <taxon>Rhodospirillales</taxon>
        <taxon>Azospirillaceae</taxon>
        <taxon>Rhodocista</taxon>
    </lineage>
</organism>
<dbReference type="InterPro" id="IPR003594">
    <property type="entry name" value="HATPase_dom"/>
</dbReference>
<proteinExistence type="predicted"/>
<dbReference type="PRINTS" id="PR00344">
    <property type="entry name" value="BCTRLSENSOR"/>
</dbReference>
<keyword evidence="5" id="KW-0472">Membrane</keyword>
<dbReference type="PROSITE" id="PS50110">
    <property type="entry name" value="RESPONSE_REGULATORY"/>
    <property type="match status" value="1"/>
</dbReference>
<dbReference type="SUPFAM" id="SSF52172">
    <property type="entry name" value="CheY-like"/>
    <property type="match status" value="1"/>
</dbReference>
<reference evidence="10" key="1">
    <citation type="journal article" date="2019" name="Int. J. Syst. Evol. Microbiol.">
        <title>The Global Catalogue of Microorganisms (GCM) 10K type strain sequencing project: providing services to taxonomists for standard genome sequencing and annotation.</title>
        <authorList>
            <consortium name="The Broad Institute Genomics Platform"/>
            <consortium name="The Broad Institute Genome Sequencing Center for Infectious Disease"/>
            <person name="Wu L."/>
            <person name="Ma J."/>
        </authorList>
    </citation>
    <scope>NUCLEOTIDE SEQUENCE [LARGE SCALE GENOMIC DNA]</scope>
    <source>
        <strain evidence="10">CGMCC 1.16275</strain>
    </source>
</reference>